<keyword evidence="1" id="KW-1133">Transmembrane helix</keyword>
<evidence type="ECO:0000313" key="2">
    <source>
        <dbReference type="EMBL" id="PSG94074.1"/>
    </source>
</evidence>
<evidence type="ECO:0000256" key="1">
    <source>
        <dbReference type="SAM" id="Phobius"/>
    </source>
</evidence>
<dbReference type="InterPro" id="IPR009325">
    <property type="entry name" value="DUF983"/>
</dbReference>
<evidence type="ECO:0000313" key="3">
    <source>
        <dbReference type="Proteomes" id="UP000238430"/>
    </source>
</evidence>
<feature type="transmembrane region" description="Helical" evidence="1">
    <location>
        <begin position="56"/>
        <end position="83"/>
    </location>
</feature>
<comment type="caution">
    <text evidence="2">The sequence shown here is derived from an EMBL/GenBank/DDBJ whole genome shotgun (WGS) entry which is preliminary data.</text>
</comment>
<dbReference type="AlphaFoldDB" id="A0A2T1NMF2"/>
<dbReference type="EMBL" id="PXOT01000014">
    <property type="protein sequence ID" value="PSG94074.1"/>
    <property type="molecule type" value="Genomic_DNA"/>
</dbReference>
<dbReference type="Pfam" id="PF06170">
    <property type="entry name" value="DUF983"/>
    <property type="match status" value="1"/>
</dbReference>
<protein>
    <submittedName>
        <fullName evidence="2">DUF983 domain-containing protein</fullName>
    </submittedName>
</protein>
<dbReference type="RefSeq" id="WP_106676814.1">
    <property type="nucleotide sequence ID" value="NZ_JACHWV010000006.1"/>
</dbReference>
<accession>A0A2T1NMF2</accession>
<organism evidence="2 3">
    <name type="scientific">Mesoflavibacter zeaxanthinifaciens subsp. sabulilitoris</name>
    <dbReference type="NCBI Taxonomy" id="1520893"/>
    <lineage>
        <taxon>Bacteria</taxon>
        <taxon>Pseudomonadati</taxon>
        <taxon>Bacteroidota</taxon>
        <taxon>Flavobacteriia</taxon>
        <taxon>Flavobacteriales</taxon>
        <taxon>Flavobacteriaceae</taxon>
        <taxon>Mesoflavibacter</taxon>
    </lineage>
</organism>
<dbReference type="OrthoDB" id="9790326at2"/>
<sequence length="128" mass="14518">MFKKGSKIYSIITGACPKCHEESMYEDPNPYNVSKLFSMHERCSNCNTKYKIEPSFFYGAMYVSYAVGIAFGVAAFVISYLFIGSSLKTAFIAIVGALIVFYPVIVRLSRNIWINIFMSYDKKLAKKN</sequence>
<dbReference type="Proteomes" id="UP000238430">
    <property type="component" value="Unassembled WGS sequence"/>
</dbReference>
<proteinExistence type="predicted"/>
<gene>
    <name evidence="2" type="ORF">C7H61_01590</name>
</gene>
<keyword evidence="1" id="KW-0472">Membrane</keyword>
<reference evidence="2 3" key="1">
    <citation type="submission" date="2018-03" db="EMBL/GenBank/DDBJ databases">
        <title>Mesoflavibacter sp. HG37 and Mesoflavibacter sp. HG96 sp.nov., two marine bacteria isolated from seawater of Western Pacific Ocean.</title>
        <authorList>
            <person name="Cheng H."/>
            <person name="Wu Y.-H."/>
            <person name="Guo L.-L."/>
            <person name="Xu X.-W."/>
        </authorList>
    </citation>
    <scope>NUCLEOTIDE SEQUENCE [LARGE SCALE GENOMIC DNA]</scope>
    <source>
        <strain evidence="2 3">KCTC 42117</strain>
    </source>
</reference>
<keyword evidence="1" id="KW-0812">Transmembrane</keyword>
<keyword evidence="3" id="KW-1185">Reference proteome</keyword>
<name>A0A2T1NMF2_9FLAO</name>
<feature type="transmembrane region" description="Helical" evidence="1">
    <location>
        <begin position="89"/>
        <end position="108"/>
    </location>
</feature>